<evidence type="ECO:0000256" key="1">
    <source>
        <dbReference type="SAM" id="MobiDB-lite"/>
    </source>
</evidence>
<accession>A0A1I7Y0D5</accession>
<organism evidence="2 3">
    <name type="scientific">Steinernema glaseri</name>
    <dbReference type="NCBI Taxonomy" id="37863"/>
    <lineage>
        <taxon>Eukaryota</taxon>
        <taxon>Metazoa</taxon>
        <taxon>Ecdysozoa</taxon>
        <taxon>Nematoda</taxon>
        <taxon>Chromadorea</taxon>
        <taxon>Rhabditida</taxon>
        <taxon>Tylenchina</taxon>
        <taxon>Panagrolaimomorpha</taxon>
        <taxon>Strongyloidoidea</taxon>
        <taxon>Steinernematidae</taxon>
        <taxon>Steinernema</taxon>
    </lineage>
</organism>
<sequence length="156" mass="17871">MAIRFHKEYILPPKPGNVLRSDSISCTPSHLFRFLRSSPSTQSDVPDSSPCVVHVTRCLTKPRKRIKARSDPPHRPSSDENGSVAIGDGAVSNLKRFIGVPFFIYLIFRDDVDQELKELLLVFLGEALDFRPHFHRLLHQSFVGIADHRLKWSRQR</sequence>
<keyword evidence="2" id="KW-1185">Reference proteome</keyword>
<dbReference type="AlphaFoldDB" id="A0A1I7Y0D5"/>
<name>A0A1I7Y0D5_9BILA</name>
<protein>
    <submittedName>
        <fullName evidence="3">Uncharacterized protein</fullName>
    </submittedName>
</protein>
<dbReference type="Proteomes" id="UP000095287">
    <property type="component" value="Unplaced"/>
</dbReference>
<proteinExistence type="predicted"/>
<evidence type="ECO:0000313" key="2">
    <source>
        <dbReference type="Proteomes" id="UP000095287"/>
    </source>
</evidence>
<feature type="region of interest" description="Disordered" evidence="1">
    <location>
        <begin position="63"/>
        <end position="85"/>
    </location>
</feature>
<dbReference type="WBParaSite" id="L893_g11311.t1">
    <property type="protein sequence ID" value="L893_g11311.t1"/>
    <property type="gene ID" value="L893_g11311"/>
</dbReference>
<evidence type="ECO:0000313" key="3">
    <source>
        <dbReference type="WBParaSite" id="L893_g11311.t1"/>
    </source>
</evidence>
<reference evidence="3" key="1">
    <citation type="submission" date="2016-11" db="UniProtKB">
        <authorList>
            <consortium name="WormBaseParasite"/>
        </authorList>
    </citation>
    <scope>IDENTIFICATION</scope>
</reference>
<feature type="compositionally biased region" description="Basic and acidic residues" evidence="1">
    <location>
        <begin position="68"/>
        <end position="78"/>
    </location>
</feature>